<evidence type="ECO:0000313" key="3">
    <source>
        <dbReference type="EMBL" id="CAF4434979.1"/>
    </source>
</evidence>
<evidence type="ECO:0000313" key="4">
    <source>
        <dbReference type="Proteomes" id="UP000663829"/>
    </source>
</evidence>
<name>A0A815YLB2_9BILA</name>
<keyword evidence="1" id="KW-0812">Transmembrane</keyword>
<gene>
    <name evidence="2" type="ORF">GPM918_LOCUS40427</name>
    <name evidence="3" type="ORF">SRO942_LOCUS41370</name>
</gene>
<evidence type="ECO:0000313" key="2">
    <source>
        <dbReference type="EMBL" id="CAF1571478.1"/>
    </source>
</evidence>
<dbReference type="EMBL" id="CAJOBC010095762">
    <property type="protein sequence ID" value="CAF4434979.1"/>
    <property type="molecule type" value="Genomic_DNA"/>
</dbReference>
<feature type="transmembrane region" description="Helical" evidence="1">
    <location>
        <begin position="168"/>
        <end position="190"/>
    </location>
</feature>
<dbReference type="Proteomes" id="UP000681722">
    <property type="component" value="Unassembled WGS sequence"/>
</dbReference>
<evidence type="ECO:0000256" key="1">
    <source>
        <dbReference type="SAM" id="Phobius"/>
    </source>
</evidence>
<organism evidence="2 4">
    <name type="scientific">Didymodactylos carnosus</name>
    <dbReference type="NCBI Taxonomy" id="1234261"/>
    <lineage>
        <taxon>Eukaryota</taxon>
        <taxon>Metazoa</taxon>
        <taxon>Spiralia</taxon>
        <taxon>Gnathifera</taxon>
        <taxon>Rotifera</taxon>
        <taxon>Eurotatoria</taxon>
        <taxon>Bdelloidea</taxon>
        <taxon>Philodinida</taxon>
        <taxon>Philodinidae</taxon>
        <taxon>Didymodactylos</taxon>
    </lineage>
</organism>
<accession>A0A815YLB2</accession>
<comment type="caution">
    <text evidence="2">The sequence shown here is derived from an EMBL/GenBank/DDBJ whole genome shotgun (WGS) entry which is preliminary data.</text>
</comment>
<dbReference type="EMBL" id="CAJNOQ010029926">
    <property type="protein sequence ID" value="CAF1571478.1"/>
    <property type="molecule type" value="Genomic_DNA"/>
</dbReference>
<protein>
    <submittedName>
        <fullName evidence="2">Uncharacterized protein</fullName>
    </submittedName>
</protein>
<dbReference type="AlphaFoldDB" id="A0A815YLB2"/>
<dbReference type="Proteomes" id="UP000663829">
    <property type="component" value="Unassembled WGS sequence"/>
</dbReference>
<keyword evidence="1" id="KW-1133">Transmembrane helix</keyword>
<keyword evidence="4" id="KW-1185">Reference proteome</keyword>
<proteinExistence type="predicted"/>
<reference evidence="2" key="1">
    <citation type="submission" date="2021-02" db="EMBL/GenBank/DDBJ databases">
        <authorList>
            <person name="Nowell W R."/>
        </authorList>
    </citation>
    <scope>NUCLEOTIDE SEQUENCE</scope>
</reference>
<sequence length="331" mass="39337">MQSHTVELNDVFDKLRSNPNLSNESNVNATTAKIIQEKLDEKENAENLEAEKILHDEKKKSVMGWCSIDDQVFCNRQLVNNEDRVIECQLSEADWNFWLELIEKYLEPIKLDDATKKKTHFKLTEFRNGIVRSHPSRTSAQFQIAVISDKVEFQIKIYLGDRYLRVDYLTLILLFFYLVQILLQIIGLLYHRLGTVLELLSIVTLRSDRDRLDKQLDEEDSRYHSLVQTNQSNQPGNHFMQMNSIYVQLPKYNLLRDLYNKYKLIEELHQAEERIRKQHPTIGRFYKKRMSKTAQQLFKQEQQMDITNREAWHRPPNAPSQFHMNPVYDSF</sequence>
<keyword evidence="1" id="KW-0472">Membrane</keyword>